<feature type="domain" description="GED" evidence="3">
    <location>
        <begin position="597"/>
        <end position="687"/>
    </location>
</feature>
<dbReference type="CDD" id="cd08771">
    <property type="entry name" value="DLP_1"/>
    <property type="match status" value="1"/>
</dbReference>
<dbReference type="SMART" id="SM00053">
    <property type="entry name" value="DYNc"/>
    <property type="match status" value="1"/>
</dbReference>
<dbReference type="Gene3D" id="3.40.50.300">
    <property type="entry name" value="P-loop containing nucleotide triphosphate hydrolases"/>
    <property type="match status" value="1"/>
</dbReference>
<sequence>MPMKSALTSSFLESSKFKKRHSVLIKLVDAMRDCGANLDLDIPTIVFCGNQSAGKSSLIEAISEIELPRSDGTCTRCPMEVRLSTSSSSWECVVSLRKEYDTNGKILDRPQEKYFGSVKAKKDVGLLVIRAQRALLNPERATDFFACVNLDDSPDDLQFTKNVVVLHIKGADIDLSLIDLPGIIRSVDDPNDNHLIPLVRSLVQVYIEKPKTIIVATISCKDDIDNQEVIQMAKSADPEGLRTLGVLTKPDTIELHCEAVWLELLKGLKYKLALGYTMVRNPSKKELLDGLTRTEARNLENQFFESTEPWRSLERDHKCQLGVANLSSELSDLLVRLIEINLPIMRETLQNSMESVDEQLSKLPRPLASNLQREYLDALQSLREHLDDVVSAKKNKDLYQAIMKESEEFFERIRQTRPKFVFGDKAPNDKDKLTYTDVQKLIRERKGRELPGHTSPEVTAEIIKILQRQWPEITKTYFKTIEATMEAYVKHVLQGQIGRFHRFLELSRPIVNTYLAVLSEATSAKLSNLLAIELYFPYTSNRHYFDTTREAILNRLQKEAKEYRVNLEKESTEKREQMYWDKSKTSVPPIPEIDNEVLHVMACCEAYFKVARKRFGDYIPLFVDDAYIRPVIALDRELCDKMNVFNKPAKYLEELFDEPGGLAERRTCLQQKEQKLKGVWKLIREVI</sequence>
<dbReference type="PANTHER" id="PTHR11566">
    <property type="entry name" value="DYNAMIN"/>
    <property type="match status" value="1"/>
</dbReference>
<dbReference type="InterPro" id="IPR022812">
    <property type="entry name" value="Dynamin"/>
</dbReference>
<dbReference type="InterPro" id="IPR001401">
    <property type="entry name" value="Dynamin_GTPase"/>
</dbReference>
<evidence type="ECO:0000313" key="6">
    <source>
        <dbReference type="Proteomes" id="UP001479436"/>
    </source>
</evidence>
<organism evidence="5 6">
    <name type="scientific">Basidiobolus ranarum</name>
    <dbReference type="NCBI Taxonomy" id="34480"/>
    <lineage>
        <taxon>Eukaryota</taxon>
        <taxon>Fungi</taxon>
        <taxon>Fungi incertae sedis</taxon>
        <taxon>Zoopagomycota</taxon>
        <taxon>Entomophthoromycotina</taxon>
        <taxon>Basidiobolomycetes</taxon>
        <taxon>Basidiobolales</taxon>
        <taxon>Basidiobolaceae</taxon>
        <taxon>Basidiobolus</taxon>
    </lineage>
</organism>
<proteinExistence type="predicted"/>
<evidence type="ECO:0000256" key="1">
    <source>
        <dbReference type="ARBA" id="ARBA00022741"/>
    </source>
</evidence>
<dbReference type="PANTHER" id="PTHR11566:SF21">
    <property type="entry name" value="DYNAMIN RELATED PROTEIN 1, ISOFORM A"/>
    <property type="match status" value="1"/>
</dbReference>
<name>A0ABR2WVR8_9FUNG</name>
<reference evidence="5 6" key="1">
    <citation type="submission" date="2023-04" db="EMBL/GenBank/DDBJ databases">
        <title>Genome of Basidiobolus ranarum AG-B5.</title>
        <authorList>
            <person name="Stajich J.E."/>
            <person name="Carter-House D."/>
            <person name="Gryganskyi A."/>
        </authorList>
    </citation>
    <scope>NUCLEOTIDE SEQUENCE [LARGE SCALE GENOMIC DNA]</scope>
    <source>
        <strain evidence="5 6">AG-B5</strain>
    </source>
</reference>
<evidence type="ECO:0000259" key="4">
    <source>
        <dbReference type="PROSITE" id="PS51718"/>
    </source>
</evidence>
<evidence type="ECO:0000256" key="2">
    <source>
        <dbReference type="ARBA" id="ARBA00023134"/>
    </source>
</evidence>
<dbReference type="InterPro" id="IPR020850">
    <property type="entry name" value="GED_dom"/>
</dbReference>
<keyword evidence="1" id="KW-0547">Nucleotide-binding</keyword>
<dbReference type="InterPro" id="IPR027417">
    <property type="entry name" value="P-loop_NTPase"/>
</dbReference>
<dbReference type="InterPro" id="IPR045063">
    <property type="entry name" value="Dynamin_N"/>
</dbReference>
<evidence type="ECO:0000313" key="5">
    <source>
        <dbReference type="EMBL" id="KAK9765629.1"/>
    </source>
</evidence>
<keyword evidence="2" id="KW-0342">GTP-binding</keyword>
<dbReference type="PROSITE" id="PS51388">
    <property type="entry name" value="GED"/>
    <property type="match status" value="1"/>
</dbReference>
<dbReference type="PROSITE" id="PS51718">
    <property type="entry name" value="G_DYNAMIN_2"/>
    <property type="match status" value="1"/>
</dbReference>
<dbReference type="SUPFAM" id="SSF52540">
    <property type="entry name" value="P-loop containing nucleoside triphosphate hydrolases"/>
    <property type="match status" value="1"/>
</dbReference>
<evidence type="ECO:0000259" key="3">
    <source>
        <dbReference type="PROSITE" id="PS51388"/>
    </source>
</evidence>
<feature type="domain" description="Dynamin-type G" evidence="4">
    <location>
        <begin position="39"/>
        <end position="343"/>
    </location>
</feature>
<dbReference type="InterPro" id="IPR000375">
    <property type="entry name" value="Dynamin_stalk"/>
</dbReference>
<dbReference type="InterPro" id="IPR030381">
    <property type="entry name" value="G_DYNAMIN_dom"/>
</dbReference>
<accession>A0ABR2WVR8</accession>
<dbReference type="PRINTS" id="PR00195">
    <property type="entry name" value="DYNAMIN"/>
</dbReference>
<dbReference type="Pfam" id="PF00350">
    <property type="entry name" value="Dynamin_N"/>
    <property type="match status" value="1"/>
</dbReference>
<dbReference type="EMBL" id="JASJQH010000243">
    <property type="protein sequence ID" value="KAK9765629.1"/>
    <property type="molecule type" value="Genomic_DNA"/>
</dbReference>
<evidence type="ECO:0008006" key="7">
    <source>
        <dbReference type="Google" id="ProtNLM"/>
    </source>
</evidence>
<comment type="caution">
    <text evidence="5">The sequence shown here is derived from an EMBL/GenBank/DDBJ whole genome shotgun (WGS) entry which is preliminary data.</text>
</comment>
<protein>
    <recommendedName>
        <fullName evidence="7">P-loop containing nucleoside triphosphate hydrolase protein</fullName>
    </recommendedName>
</protein>
<dbReference type="Gene3D" id="1.20.120.1240">
    <property type="entry name" value="Dynamin, middle domain"/>
    <property type="match status" value="1"/>
</dbReference>
<dbReference type="Proteomes" id="UP001479436">
    <property type="component" value="Unassembled WGS sequence"/>
</dbReference>
<keyword evidence="6" id="KW-1185">Reference proteome</keyword>
<dbReference type="Pfam" id="PF01031">
    <property type="entry name" value="Dynamin_M"/>
    <property type="match status" value="1"/>
</dbReference>
<gene>
    <name evidence="5" type="ORF">K7432_005864</name>
</gene>